<proteinExistence type="predicted"/>
<comment type="caution">
    <text evidence="1">The sequence shown here is derived from an EMBL/GenBank/DDBJ whole genome shotgun (WGS) entry which is preliminary data.</text>
</comment>
<name>A0A0W8F3P1_9ZZZZ</name>
<protein>
    <submittedName>
        <fullName evidence="1">Uncharacterized protein</fullName>
    </submittedName>
</protein>
<gene>
    <name evidence="1" type="ORF">ASZ90_014808</name>
</gene>
<sequence length="54" mass="5854">MDPLSHPGMYTATVGSNRMRTIPGDWGQYAVPFGIAFLKRGSFIAGNAIYFSAN</sequence>
<reference evidence="1" key="1">
    <citation type="journal article" date="2015" name="Proc. Natl. Acad. Sci. U.S.A.">
        <title>Networks of energetic and metabolic interactions define dynamics in microbial communities.</title>
        <authorList>
            <person name="Embree M."/>
            <person name="Liu J.K."/>
            <person name="Al-Bassam M.M."/>
            <person name="Zengler K."/>
        </authorList>
    </citation>
    <scope>NUCLEOTIDE SEQUENCE</scope>
</reference>
<evidence type="ECO:0000313" key="1">
    <source>
        <dbReference type="EMBL" id="KUG15528.1"/>
    </source>
</evidence>
<accession>A0A0W8F3P1</accession>
<dbReference type="AlphaFoldDB" id="A0A0W8F3P1"/>
<organism evidence="1">
    <name type="scientific">hydrocarbon metagenome</name>
    <dbReference type="NCBI Taxonomy" id="938273"/>
    <lineage>
        <taxon>unclassified sequences</taxon>
        <taxon>metagenomes</taxon>
        <taxon>ecological metagenomes</taxon>
    </lineage>
</organism>
<dbReference type="EMBL" id="LNQE01001551">
    <property type="protein sequence ID" value="KUG15528.1"/>
    <property type="molecule type" value="Genomic_DNA"/>
</dbReference>